<name>A0AAP0GWF2_9ASTR</name>
<dbReference type="PANTHER" id="PTHR33829:SF1">
    <property type="entry name" value="TRANSMEMBRANE PROTEIN"/>
    <property type="match status" value="1"/>
</dbReference>
<keyword evidence="1" id="KW-0812">Transmembrane</keyword>
<evidence type="ECO:0000259" key="2">
    <source>
        <dbReference type="Pfam" id="PF24867"/>
    </source>
</evidence>
<evidence type="ECO:0000256" key="1">
    <source>
        <dbReference type="SAM" id="Phobius"/>
    </source>
</evidence>
<sequence>MSGGVAPIPLPTQNPPLNLRRGLLSFQNLNAAALALILSASGMVGVQDIAFVLLSLFYIFFLSKFAFPTLSTTPPPPIFSDHQRLLTLYVSIGALIGLLLPVAYILHGAIEGDKNGIKSAAPHAFLMASQVLVEAVTFSGGFSLPVRVFVPVVYNAMRMYAILDWVKVEMMRGDEGGSGRRLVVGRSIAVANMVFWGFNLFGFLLPVYMPKAFKKYYTDNDKDS</sequence>
<gene>
    <name evidence="3" type="ORF">SSX86_017064</name>
</gene>
<feature type="domain" description="DUF7733" evidence="2">
    <location>
        <begin position="25"/>
        <end position="217"/>
    </location>
</feature>
<dbReference type="Proteomes" id="UP001408789">
    <property type="component" value="Unassembled WGS sequence"/>
</dbReference>
<evidence type="ECO:0000313" key="3">
    <source>
        <dbReference type="EMBL" id="KAK9063194.1"/>
    </source>
</evidence>
<organism evidence="3 4">
    <name type="scientific">Deinandra increscens subsp. villosa</name>
    <dbReference type="NCBI Taxonomy" id="3103831"/>
    <lineage>
        <taxon>Eukaryota</taxon>
        <taxon>Viridiplantae</taxon>
        <taxon>Streptophyta</taxon>
        <taxon>Embryophyta</taxon>
        <taxon>Tracheophyta</taxon>
        <taxon>Spermatophyta</taxon>
        <taxon>Magnoliopsida</taxon>
        <taxon>eudicotyledons</taxon>
        <taxon>Gunneridae</taxon>
        <taxon>Pentapetalae</taxon>
        <taxon>asterids</taxon>
        <taxon>campanulids</taxon>
        <taxon>Asterales</taxon>
        <taxon>Asteraceae</taxon>
        <taxon>Asteroideae</taxon>
        <taxon>Heliantheae alliance</taxon>
        <taxon>Madieae</taxon>
        <taxon>Madiinae</taxon>
        <taxon>Deinandra</taxon>
    </lineage>
</organism>
<keyword evidence="4" id="KW-1185">Reference proteome</keyword>
<keyword evidence="1" id="KW-1133">Transmembrane helix</keyword>
<evidence type="ECO:0000313" key="4">
    <source>
        <dbReference type="Proteomes" id="UP001408789"/>
    </source>
</evidence>
<comment type="caution">
    <text evidence="3">The sequence shown here is derived from an EMBL/GenBank/DDBJ whole genome shotgun (WGS) entry which is preliminary data.</text>
</comment>
<dbReference type="PANTHER" id="PTHR33829">
    <property type="entry name" value="OSJNBA0044M19.10 PROTEIN"/>
    <property type="match status" value="1"/>
</dbReference>
<feature type="transmembrane region" description="Helical" evidence="1">
    <location>
        <begin position="87"/>
        <end position="110"/>
    </location>
</feature>
<feature type="transmembrane region" description="Helical" evidence="1">
    <location>
        <begin position="23"/>
        <end position="42"/>
    </location>
</feature>
<keyword evidence="1" id="KW-0472">Membrane</keyword>
<feature type="transmembrane region" description="Helical" evidence="1">
    <location>
        <begin position="49"/>
        <end position="67"/>
    </location>
</feature>
<dbReference type="EMBL" id="JBCNJP010000018">
    <property type="protein sequence ID" value="KAK9063194.1"/>
    <property type="molecule type" value="Genomic_DNA"/>
</dbReference>
<feature type="transmembrane region" description="Helical" evidence="1">
    <location>
        <begin position="187"/>
        <end position="209"/>
    </location>
</feature>
<dbReference type="InterPro" id="IPR056635">
    <property type="entry name" value="DUF7733"/>
</dbReference>
<reference evidence="3 4" key="1">
    <citation type="submission" date="2024-04" db="EMBL/GenBank/DDBJ databases">
        <title>The reference genome of an endangered Asteraceae, Deinandra increscens subsp. villosa, native to the Central Coast of California.</title>
        <authorList>
            <person name="Guilliams M."/>
            <person name="Hasenstab-Lehman K."/>
            <person name="Meyer R."/>
            <person name="Mcevoy S."/>
        </authorList>
    </citation>
    <scope>NUCLEOTIDE SEQUENCE [LARGE SCALE GENOMIC DNA]</scope>
    <source>
        <tissue evidence="3">Leaf</tissue>
    </source>
</reference>
<dbReference type="AlphaFoldDB" id="A0AAP0GWF2"/>
<accession>A0AAP0GWF2</accession>
<dbReference type="Pfam" id="PF24867">
    <property type="entry name" value="DUF7733"/>
    <property type="match status" value="1"/>
</dbReference>
<proteinExistence type="predicted"/>
<protein>
    <recommendedName>
        <fullName evidence="2">DUF7733 domain-containing protein</fullName>
    </recommendedName>
</protein>